<dbReference type="EMBL" id="CACSLK010027832">
    <property type="protein sequence ID" value="CAA0831590.1"/>
    <property type="molecule type" value="Genomic_DNA"/>
</dbReference>
<dbReference type="SUPFAM" id="SSF56219">
    <property type="entry name" value="DNase I-like"/>
    <property type="match status" value="1"/>
</dbReference>
<dbReference type="PANTHER" id="PTHR31286:SF178">
    <property type="entry name" value="DUF4283 DOMAIN-CONTAINING PROTEIN"/>
    <property type="match status" value="1"/>
</dbReference>
<feature type="non-terminal residue" evidence="5">
    <location>
        <position position="847"/>
    </location>
</feature>
<feature type="region of interest" description="Disordered" evidence="1">
    <location>
        <begin position="258"/>
        <end position="289"/>
    </location>
</feature>
<evidence type="ECO:0000259" key="2">
    <source>
        <dbReference type="Pfam" id="PF03372"/>
    </source>
</evidence>
<sequence length="847" mass="97026">SSQCVGQDEDLAQKLRVVSLSDRENNLTNIEKGDIKISNEECNRSLFGKVIGDRRASWVGIKRSMTNIWKLQQALEIKELGPNYFQFIFQNKEDLLRVSKGTNWIFDNQYLILAEWRNDLSISHNIFTELNIWVQAFNVPLNWLSTEVGLKIGGVFKKVNNVVVVGAGSHGGRLMRLLVTVDLNEALPRCSRIRLDDQLVTVGFKYEKLVNHCHYCGFIGHLERSCLKRLDDIQSKSLTEGQFGDWMRAPDFLNWANLGHSTSRNSPPSHTHSTPVPSQATPINTSTSHVEDNNQIIPALEDSPIQSSMPQPTSDHPAPMPPNPSKPSSSKSQPPDNSLMIVDNPSDPNLNTMDLDSTQLLITYPSSDIPITQNLIPKIGLGGPSTVSQLRESIRTHHPSFTFISETKNKSSFVKSVVKKMGFDHRFAIVDPQGQSGGLLLLWQSDITILQSVSKDFYIAVQFQGKDAAKSWGIFVYLSSEKHTREQQWAELTQDKSLWGDSWFIIGDWNDIRFPEDKRGGRDRGERSLEGFNDFICSMEMEEIAMLGYPYTWANNRISEEFVEVKLDRAFASLEWIEQHSNASVLNVIRGASDHSMLLLDYGKAQPRLQRRFTFDKRWLEIDGCAEIVKKAWSTHHQGTPLFILKEKVKCTRIALLHWSSQFRKQRLGRINELTTQLEALNEEGRDKDWDAWDRIKRDLNEAHRHEEQFWQQKARHKWLKHGDCNSSFFHAYVRHRRKTNSISRLVDRSNMVYETHSEIESHVTAFYKNLFASEVQCLLSVFESFRLYTGQKVNLFKSSIFFSRNSPVALQDRICNHLPGISKHNSTRYLGLPLGIGKSKKEAFEY</sequence>
<evidence type="ECO:0000259" key="3">
    <source>
        <dbReference type="Pfam" id="PF14111"/>
    </source>
</evidence>
<name>A0A9N7NKG9_STRHE</name>
<dbReference type="Gene3D" id="3.60.10.10">
    <property type="entry name" value="Endonuclease/exonuclease/phosphatase"/>
    <property type="match status" value="1"/>
</dbReference>
<feature type="domain" description="Zinc knuckle CX2CX4HX4C" evidence="4">
    <location>
        <begin position="200"/>
        <end position="228"/>
    </location>
</feature>
<dbReference type="InterPro" id="IPR040256">
    <property type="entry name" value="At4g02000-like"/>
</dbReference>
<evidence type="ECO:0008006" key="7">
    <source>
        <dbReference type="Google" id="ProtNLM"/>
    </source>
</evidence>
<evidence type="ECO:0000259" key="4">
    <source>
        <dbReference type="Pfam" id="PF14392"/>
    </source>
</evidence>
<dbReference type="InterPro" id="IPR025558">
    <property type="entry name" value="DUF4283"/>
</dbReference>
<feature type="domain" description="Endonuclease/exonuclease/phosphatase" evidence="2">
    <location>
        <begin position="384"/>
        <end position="595"/>
    </location>
</feature>
<accession>A0A9N7NKG9</accession>
<dbReference type="Pfam" id="PF03372">
    <property type="entry name" value="Exo_endo_phos"/>
    <property type="match status" value="1"/>
</dbReference>
<dbReference type="PANTHER" id="PTHR31286">
    <property type="entry name" value="GLYCINE-RICH CELL WALL STRUCTURAL PROTEIN 1.8-LIKE"/>
    <property type="match status" value="1"/>
</dbReference>
<dbReference type="Pfam" id="PF14392">
    <property type="entry name" value="zf-CCHC_4"/>
    <property type="match status" value="1"/>
</dbReference>
<evidence type="ECO:0000256" key="1">
    <source>
        <dbReference type="SAM" id="MobiDB-lite"/>
    </source>
</evidence>
<keyword evidence="6" id="KW-1185">Reference proteome</keyword>
<feature type="compositionally biased region" description="Polar residues" evidence="1">
    <location>
        <begin position="279"/>
        <end position="289"/>
    </location>
</feature>
<feature type="region of interest" description="Disordered" evidence="1">
    <location>
        <begin position="303"/>
        <end position="352"/>
    </location>
</feature>
<feature type="compositionally biased region" description="Polar residues" evidence="1">
    <location>
        <begin position="304"/>
        <end position="314"/>
    </location>
</feature>
<protein>
    <recommendedName>
        <fullName evidence="7">CCHC-type domain-containing protein</fullName>
    </recommendedName>
</protein>
<dbReference type="Proteomes" id="UP001153555">
    <property type="component" value="Unassembled WGS sequence"/>
</dbReference>
<dbReference type="InterPro" id="IPR025836">
    <property type="entry name" value="Zn_knuckle_CX2CX4HX4C"/>
</dbReference>
<feature type="non-terminal residue" evidence="5">
    <location>
        <position position="1"/>
    </location>
</feature>
<dbReference type="InterPro" id="IPR036691">
    <property type="entry name" value="Endo/exonu/phosph_ase_sf"/>
</dbReference>
<feature type="domain" description="DUF4283" evidence="3">
    <location>
        <begin position="39"/>
        <end position="120"/>
    </location>
</feature>
<dbReference type="OrthoDB" id="512555at2759"/>
<dbReference type="InterPro" id="IPR005135">
    <property type="entry name" value="Endo/exonuclease/phosphatase"/>
</dbReference>
<comment type="caution">
    <text evidence="5">The sequence shown here is derived from an EMBL/GenBank/DDBJ whole genome shotgun (WGS) entry which is preliminary data.</text>
</comment>
<proteinExistence type="predicted"/>
<dbReference type="GO" id="GO:0003824">
    <property type="term" value="F:catalytic activity"/>
    <property type="evidence" value="ECO:0007669"/>
    <property type="project" value="InterPro"/>
</dbReference>
<organism evidence="5 6">
    <name type="scientific">Striga hermonthica</name>
    <name type="common">Purple witchweed</name>
    <name type="synonym">Buchnera hermonthica</name>
    <dbReference type="NCBI Taxonomy" id="68872"/>
    <lineage>
        <taxon>Eukaryota</taxon>
        <taxon>Viridiplantae</taxon>
        <taxon>Streptophyta</taxon>
        <taxon>Embryophyta</taxon>
        <taxon>Tracheophyta</taxon>
        <taxon>Spermatophyta</taxon>
        <taxon>Magnoliopsida</taxon>
        <taxon>eudicotyledons</taxon>
        <taxon>Gunneridae</taxon>
        <taxon>Pentapetalae</taxon>
        <taxon>asterids</taxon>
        <taxon>lamiids</taxon>
        <taxon>Lamiales</taxon>
        <taxon>Orobanchaceae</taxon>
        <taxon>Buchnereae</taxon>
        <taxon>Striga</taxon>
    </lineage>
</organism>
<evidence type="ECO:0000313" key="6">
    <source>
        <dbReference type="Proteomes" id="UP001153555"/>
    </source>
</evidence>
<dbReference type="AlphaFoldDB" id="A0A9N7NKG9"/>
<gene>
    <name evidence="5" type="ORF">SHERM_26938</name>
</gene>
<reference evidence="5" key="1">
    <citation type="submission" date="2019-12" db="EMBL/GenBank/DDBJ databases">
        <authorList>
            <person name="Scholes J."/>
        </authorList>
    </citation>
    <scope>NUCLEOTIDE SEQUENCE</scope>
</reference>
<feature type="compositionally biased region" description="Low complexity" evidence="1">
    <location>
        <begin position="326"/>
        <end position="338"/>
    </location>
</feature>
<evidence type="ECO:0000313" key="5">
    <source>
        <dbReference type="EMBL" id="CAA0831590.1"/>
    </source>
</evidence>
<feature type="compositionally biased region" description="Low complexity" evidence="1">
    <location>
        <begin position="260"/>
        <end position="278"/>
    </location>
</feature>
<dbReference type="Pfam" id="PF14111">
    <property type="entry name" value="DUF4283"/>
    <property type="match status" value="1"/>
</dbReference>